<reference evidence="2 3" key="1">
    <citation type="submission" date="2018-02" db="EMBL/GenBank/DDBJ databases">
        <title>The genomes of Aspergillus section Nigri reveals drivers in fungal speciation.</title>
        <authorList>
            <consortium name="DOE Joint Genome Institute"/>
            <person name="Vesth T.C."/>
            <person name="Nybo J."/>
            <person name="Theobald S."/>
            <person name="Brandl J."/>
            <person name="Frisvad J.C."/>
            <person name="Nielsen K.F."/>
            <person name="Lyhne E.K."/>
            <person name="Kogle M.E."/>
            <person name="Kuo A."/>
            <person name="Riley R."/>
            <person name="Clum A."/>
            <person name="Nolan M."/>
            <person name="Lipzen A."/>
            <person name="Salamov A."/>
            <person name="Henrissat B."/>
            <person name="Wiebenga A."/>
            <person name="De vries R.P."/>
            <person name="Grigoriev I.V."/>
            <person name="Mortensen U.H."/>
            <person name="Andersen M.R."/>
            <person name="Baker S.E."/>
        </authorList>
    </citation>
    <scope>NUCLEOTIDE SEQUENCE [LARGE SCALE GENOMIC DNA]</scope>
    <source>
        <strain evidence="2 3">CBS 707.79</strain>
    </source>
</reference>
<sequence length="503" mass="56455">MDPSDSSNIQQIISLFSLLPSKSARQAAYHQILNQLNPHEWRDVQVRINQRSFQKDILGESPPEVAVQIARHIGFAELHILQRVSRKWHLLLSSDLVRGTVYQQYTESIGIHVAADQFTQYAKQRLRLERGLPICKLQDGGLPPPHGPNLDCLDYANGKYAWLKSTTHIAVHDLRKHTAQSFCTENRESFRDVRLSESMVVAISVRAYCHAWNLETGDHASFRIPALHFRAFVVHGFKVALGFTYPSVAGNDSIIYWDMDTQVTRSIEVAPDLALIGLQSASNSLTTLHLEKNNAVRDQVSLNHQVQSCHNDILRVVKYTLNDLGCAVRLFSYMLQLPFPTEFDWRLVTLHNISNNATSRLAIISCELPSSSVTSTNTGYVVVATYDPQSDEVCLHVLSPEDTPYHPLCIAAVDRGILYYVKNDRGKPVIWVSEPASPISHRPAKAMDPGLPREATARVYSYSNRFALRGDRDFVLLIDETDVKVWGFGDIAIYATAVPASVT</sequence>
<dbReference type="EMBL" id="KZ825824">
    <property type="protein sequence ID" value="PYH97474.1"/>
    <property type="molecule type" value="Genomic_DNA"/>
</dbReference>
<dbReference type="SUPFAM" id="SSF81383">
    <property type="entry name" value="F-box domain"/>
    <property type="match status" value="1"/>
</dbReference>
<dbReference type="Proteomes" id="UP000247810">
    <property type="component" value="Unassembled WGS sequence"/>
</dbReference>
<dbReference type="InterPro" id="IPR036047">
    <property type="entry name" value="F-box-like_dom_sf"/>
</dbReference>
<dbReference type="Gene3D" id="1.20.1280.50">
    <property type="match status" value="1"/>
</dbReference>
<dbReference type="PROSITE" id="PS50181">
    <property type="entry name" value="FBOX"/>
    <property type="match status" value="1"/>
</dbReference>
<keyword evidence="3" id="KW-1185">Reference proteome</keyword>
<dbReference type="InterPro" id="IPR001810">
    <property type="entry name" value="F-box_dom"/>
</dbReference>
<evidence type="ECO:0000313" key="3">
    <source>
        <dbReference type="Proteomes" id="UP000247810"/>
    </source>
</evidence>
<gene>
    <name evidence="2" type="ORF">BO71DRAFT_396163</name>
</gene>
<organism evidence="2 3">
    <name type="scientific">Aspergillus ellipticus CBS 707.79</name>
    <dbReference type="NCBI Taxonomy" id="1448320"/>
    <lineage>
        <taxon>Eukaryota</taxon>
        <taxon>Fungi</taxon>
        <taxon>Dikarya</taxon>
        <taxon>Ascomycota</taxon>
        <taxon>Pezizomycotina</taxon>
        <taxon>Eurotiomycetes</taxon>
        <taxon>Eurotiomycetidae</taxon>
        <taxon>Eurotiales</taxon>
        <taxon>Aspergillaceae</taxon>
        <taxon>Aspergillus</taxon>
        <taxon>Aspergillus subgen. Circumdati</taxon>
    </lineage>
</organism>
<dbReference type="VEuPathDB" id="FungiDB:BO71DRAFT_396163"/>
<dbReference type="AlphaFoldDB" id="A0A319DL25"/>
<proteinExistence type="predicted"/>
<accession>A0A319DL25</accession>
<evidence type="ECO:0000259" key="1">
    <source>
        <dbReference type="PROSITE" id="PS50181"/>
    </source>
</evidence>
<name>A0A319DL25_9EURO</name>
<dbReference type="OrthoDB" id="5295250at2759"/>
<evidence type="ECO:0000313" key="2">
    <source>
        <dbReference type="EMBL" id="PYH97474.1"/>
    </source>
</evidence>
<feature type="domain" description="F-box" evidence="1">
    <location>
        <begin position="55"/>
        <end position="105"/>
    </location>
</feature>
<protein>
    <submittedName>
        <fullName evidence="2">F-box domain protein</fullName>
    </submittedName>
</protein>